<dbReference type="InterPro" id="IPR031599">
    <property type="entry name" value="ABC_tran_2"/>
</dbReference>
<dbReference type="Pfam" id="PF16949">
    <property type="entry name" value="ABC_tran_2"/>
    <property type="match status" value="1"/>
</dbReference>
<evidence type="ECO:0000256" key="1">
    <source>
        <dbReference type="SAM" id="Phobius"/>
    </source>
</evidence>
<evidence type="ECO:0008006" key="4">
    <source>
        <dbReference type="Google" id="ProtNLM"/>
    </source>
</evidence>
<gene>
    <name evidence="2" type="ORF">PZE19_02510</name>
</gene>
<keyword evidence="1" id="KW-1133">Transmembrane helix</keyword>
<protein>
    <recommendedName>
        <fullName evidence="4">ABC-2 type transport system permease protein</fullName>
    </recommendedName>
</protein>
<dbReference type="EMBL" id="JARRAG010000001">
    <property type="protein sequence ID" value="MDG3002647.1"/>
    <property type="molecule type" value="Genomic_DNA"/>
</dbReference>
<reference evidence="2 3" key="1">
    <citation type="submission" date="2023-03" db="EMBL/GenBank/DDBJ databases">
        <title>Paludisphaera mucosa sp. nov. a novel planctomycete from northern fen.</title>
        <authorList>
            <person name="Ivanova A."/>
        </authorList>
    </citation>
    <scope>NUCLEOTIDE SEQUENCE [LARGE SCALE GENOMIC DNA]</scope>
    <source>
        <strain evidence="2 3">Pla2</strain>
    </source>
</reference>
<proteinExistence type="predicted"/>
<feature type="transmembrane region" description="Helical" evidence="1">
    <location>
        <begin position="390"/>
        <end position="408"/>
    </location>
</feature>
<feature type="transmembrane region" description="Helical" evidence="1">
    <location>
        <begin position="473"/>
        <end position="496"/>
    </location>
</feature>
<feature type="transmembrane region" description="Helical" evidence="1">
    <location>
        <begin position="50"/>
        <end position="74"/>
    </location>
</feature>
<evidence type="ECO:0000313" key="3">
    <source>
        <dbReference type="Proteomes" id="UP001216907"/>
    </source>
</evidence>
<feature type="transmembrane region" description="Helical" evidence="1">
    <location>
        <begin position="181"/>
        <end position="207"/>
    </location>
</feature>
<keyword evidence="1" id="KW-0472">Membrane</keyword>
<dbReference type="Proteomes" id="UP001216907">
    <property type="component" value="Unassembled WGS sequence"/>
</dbReference>
<feature type="transmembrane region" description="Helical" evidence="1">
    <location>
        <begin position="444"/>
        <end position="461"/>
    </location>
</feature>
<evidence type="ECO:0000313" key="2">
    <source>
        <dbReference type="EMBL" id="MDG3002647.1"/>
    </source>
</evidence>
<feature type="transmembrane region" description="Helical" evidence="1">
    <location>
        <begin position="138"/>
        <end position="161"/>
    </location>
</feature>
<dbReference type="RefSeq" id="WP_277859011.1">
    <property type="nucleotide sequence ID" value="NZ_JARRAG010000001.1"/>
</dbReference>
<feature type="transmembrane region" description="Helical" evidence="1">
    <location>
        <begin position="361"/>
        <end position="378"/>
    </location>
</feature>
<keyword evidence="1" id="KW-0812">Transmembrane</keyword>
<organism evidence="2 3">
    <name type="scientific">Paludisphaera mucosa</name>
    <dbReference type="NCBI Taxonomy" id="3030827"/>
    <lineage>
        <taxon>Bacteria</taxon>
        <taxon>Pseudomonadati</taxon>
        <taxon>Planctomycetota</taxon>
        <taxon>Planctomycetia</taxon>
        <taxon>Isosphaerales</taxon>
        <taxon>Isosphaeraceae</taxon>
        <taxon>Paludisphaera</taxon>
    </lineage>
</organism>
<feature type="transmembrane region" description="Helical" evidence="1">
    <location>
        <begin position="86"/>
        <end position="111"/>
    </location>
</feature>
<comment type="caution">
    <text evidence="2">The sequence shown here is derived from an EMBL/GenBank/DDBJ whole genome shotgun (WGS) entry which is preliminary data.</text>
</comment>
<feature type="transmembrane region" description="Helical" evidence="1">
    <location>
        <begin position="281"/>
        <end position="303"/>
    </location>
</feature>
<feature type="transmembrane region" description="Helical" evidence="1">
    <location>
        <begin position="214"/>
        <end position="235"/>
    </location>
</feature>
<keyword evidence="3" id="KW-1185">Reference proteome</keyword>
<feature type="transmembrane region" description="Helical" evidence="1">
    <location>
        <begin position="517"/>
        <end position="541"/>
    </location>
</feature>
<feature type="transmembrane region" description="Helical" evidence="1">
    <location>
        <begin position="561"/>
        <end position="582"/>
    </location>
</feature>
<feature type="transmembrane region" description="Helical" evidence="1">
    <location>
        <begin position="324"/>
        <end position="341"/>
    </location>
</feature>
<name>A0ABT6F4Y7_9BACT</name>
<sequence>MSLALTESFADAHHEPRADRTTRALRWLRWRQLRNTMGALVADSRLRASMIVFCSAVFWAGLFLLFLGSFQFVASYIDLANTIVEYLFSMFFLSLLAMLLFSTGIIVYAALFHSREATYLLTTPASTDRIFAHKFAEAVGFSSWGFFLLGSPLLVAYGLSIKPPTAIGGGSGAPWAYYPLFLVYLAVFVLIPASLGAIVAIVVANIFPRREKSVLALATVSAIAAAAYVGVRLWTTPGEALTNDWLGSVLNRLAFCQHPLWPSRWMSAGLLASAKGEWSAAAYYLMILSSHAGLAYLAAAVLARDLYRRGYSRVQGGRSSRKRYGFLYMDAVFHRLFFYLPHPIRLLILKDLRTFLRDPTQWSQFLIFFGLLAFYFLNIPRLGYGAQSPYWRNLVSFLNLSVTALILSTFTSRFIFPLLSLEGRNFWTLGLLPLRRDQILWGKFAFSAGISLFSTEFLVVLSDLMLQMNPWMIVLHVGMIAVLCLGLSGISVGLGARLPNLRETDPSKIAAGFGGTFNLLVSLVFIFTIVTALAVPCHLYFVGQDNPEPARFILSRSGLRFWLTTAVLASLVVGAAATIIPLRIGIKAFNRMEF</sequence>
<accession>A0ABT6F4Y7</accession>